<proteinExistence type="predicted"/>
<evidence type="ECO:0008006" key="3">
    <source>
        <dbReference type="Google" id="ProtNLM"/>
    </source>
</evidence>
<comment type="caution">
    <text evidence="1">The sequence shown here is derived from an EMBL/GenBank/DDBJ whole genome shotgun (WGS) entry which is preliminary data.</text>
</comment>
<dbReference type="EMBL" id="CAJMXA010003602">
    <property type="protein sequence ID" value="CAE6506351.1"/>
    <property type="molecule type" value="Genomic_DNA"/>
</dbReference>
<name>A0A8H3CYZ6_9AGAM</name>
<gene>
    <name evidence="1" type="ORF">RDB_LOCUS120280</name>
</gene>
<dbReference type="AlphaFoldDB" id="A0A8H3CYZ6"/>
<evidence type="ECO:0000313" key="2">
    <source>
        <dbReference type="Proteomes" id="UP000663853"/>
    </source>
</evidence>
<accession>A0A8H3CYZ6</accession>
<organism evidence="1 2">
    <name type="scientific">Rhizoctonia solani</name>
    <dbReference type="NCBI Taxonomy" id="456999"/>
    <lineage>
        <taxon>Eukaryota</taxon>
        <taxon>Fungi</taxon>
        <taxon>Dikarya</taxon>
        <taxon>Basidiomycota</taxon>
        <taxon>Agaricomycotina</taxon>
        <taxon>Agaricomycetes</taxon>
        <taxon>Cantharellales</taxon>
        <taxon>Ceratobasidiaceae</taxon>
        <taxon>Rhizoctonia</taxon>
    </lineage>
</organism>
<sequence length="73" mass="7959">MTVCIVMFTESATNEQIADYLNHIQENGATVKYYYEAIKGVAFETDSCEASFINDPIVAIVEPDGTGTVGPHQ</sequence>
<dbReference type="SUPFAM" id="SSF54897">
    <property type="entry name" value="Protease propeptides/inhibitors"/>
    <property type="match status" value="1"/>
</dbReference>
<dbReference type="Proteomes" id="UP000663853">
    <property type="component" value="Unassembled WGS sequence"/>
</dbReference>
<protein>
    <recommendedName>
        <fullName evidence="3">Inhibitor I9 domain-containing protein</fullName>
    </recommendedName>
</protein>
<dbReference type="Gene3D" id="3.30.70.80">
    <property type="entry name" value="Peptidase S8 propeptide/proteinase inhibitor I9"/>
    <property type="match status" value="1"/>
</dbReference>
<evidence type="ECO:0000313" key="1">
    <source>
        <dbReference type="EMBL" id="CAE6506351.1"/>
    </source>
</evidence>
<dbReference type="InterPro" id="IPR037045">
    <property type="entry name" value="S8pro/Inhibitor_I9_sf"/>
</dbReference>
<reference evidence="1" key="1">
    <citation type="submission" date="2021-01" db="EMBL/GenBank/DDBJ databases">
        <authorList>
            <person name="Kaushik A."/>
        </authorList>
    </citation>
    <scope>NUCLEOTIDE SEQUENCE</scope>
    <source>
        <strain evidence="1">AG6-10EEA</strain>
    </source>
</reference>